<dbReference type="InterPro" id="IPR005151">
    <property type="entry name" value="Tail-specific_protease"/>
</dbReference>
<dbReference type="Gene3D" id="3.30.750.170">
    <property type="match status" value="1"/>
</dbReference>
<keyword evidence="3" id="KW-1185">Reference proteome</keyword>
<dbReference type="PANTHER" id="PTHR32060">
    <property type="entry name" value="TAIL-SPECIFIC PROTEASE"/>
    <property type="match status" value="1"/>
</dbReference>
<dbReference type="RefSeq" id="WP_283414210.1">
    <property type="nucleotide sequence ID" value="NZ_FXUA01000007.1"/>
</dbReference>
<dbReference type="Pfam" id="PF03572">
    <property type="entry name" value="Peptidase_S41"/>
    <property type="match status" value="1"/>
</dbReference>
<dbReference type="SMART" id="SM00245">
    <property type="entry name" value="TSPc"/>
    <property type="match status" value="1"/>
</dbReference>
<protein>
    <submittedName>
        <fullName evidence="2">Peptidase family S41</fullName>
    </submittedName>
</protein>
<dbReference type="Proteomes" id="UP001157915">
    <property type="component" value="Unassembled WGS sequence"/>
</dbReference>
<dbReference type="CDD" id="cd07561">
    <property type="entry name" value="Peptidase_S41_CPP_like"/>
    <property type="match status" value="1"/>
</dbReference>
<organism evidence="2 3">
    <name type="scientific">Algoriphagus winogradskyi</name>
    <dbReference type="NCBI Taxonomy" id="237017"/>
    <lineage>
        <taxon>Bacteria</taxon>
        <taxon>Pseudomonadati</taxon>
        <taxon>Bacteroidota</taxon>
        <taxon>Cytophagia</taxon>
        <taxon>Cytophagales</taxon>
        <taxon>Cyclobacteriaceae</taxon>
        <taxon>Algoriphagus</taxon>
    </lineage>
</organism>
<comment type="caution">
    <text evidence="2">The sequence shown here is derived from an EMBL/GenBank/DDBJ whole genome shotgun (WGS) entry which is preliminary data.</text>
</comment>
<dbReference type="Gene3D" id="2.30.42.10">
    <property type="match status" value="1"/>
</dbReference>
<dbReference type="InterPro" id="IPR041613">
    <property type="entry name" value="Pept_S41_N"/>
</dbReference>
<dbReference type="EMBL" id="FXUA01000007">
    <property type="protein sequence ID" value="SMP31706.1"/>
    <property type="molecule type" value="Genomic_DNA"/>
</dbReference>
<dbReference type="SUPFAM" id="SSF52096">
    <property type="entry name" value="ClpP/crotonase"/>
    <property type="match status" value="1"/>
</dbReference>
<dbReference type="SUPFAM" id="SSF50156">
    <property type="entry name" value="PDZ domain-like"/>
    <property type="match status" value="1"/>
</dbReference>
<evidence type="ECO:0000313" key="2">
    <source>
        <dbReference type="EMBL" id="SMP31706.1"/>
    </source>
</evidence>
<dbReference type="InterPro" id="IPR036034">
    <property type="entry name" value="PDZ_sf"/>
</dbReference>
<accession>A0ABY1PFE2</accession>
<reference evidence="2 3" key="1">
    <citation type="submission" date="2017-05" db="EMBL/GenBank/DDBJ databases">
        <authorList>
            <person name="Varghese N."/>
            <person name="Submissions S."/>
        </authorList>
    </citation>
    <scope>NUCLEOTIDE SEQUENCE [LARGE SCALE GENOMIC DNA]</scope>
    <source>
        <strain evidence="2 3">DSM 15360</strain>
    </source>
</reference>
<evidence type="ECO:0000259" key="1">
    <source>
        <dbReference type="SMART" id="SM00245"/>
    </source>
</evidence>
<name>A0ABY1PFE2_9BACT</name>
<dbReference type="PANTHER" id="PTHR32060:SF30">
    <property type="entry name" value="CARBOXY-TERMINAL PROCESSING PROTEASE CTPA"/>
    <property type="match status" value="1"/>
</dbReference>
<dbReference type="InterPro" id="IPR029045">
    <property type="entry name" value="ClpP/crotonase-like_dom_sf"/>
</dbReference>
<dbReference type="Pfam" id="PF18294">
    <property type="entry name" value="Pept_S41_N"/>
    <property type="match status" value="1"/>
</dbReference>
<dbReference type="Gene3D" id="3.90.226.10">
    <property type="entry name" value="2-enoyl-CoA Hydratase, Chain A, domain 1"/>
    <property type="match status" value="1"/>
</dbReference>
<proteinExistence type="predicted"/>
<evidence type="ECO:0000313" key="3">
    <source>
        <dbReference type="Proteomes" id="UP001157915"/>
    </source>
</evidence>
<feature type="domain" description="Tail specific protease" evidence="1">
    <location>
        <begin position="183"/>
        <end position="403"/>
    </location>
</feature>
<gene>
    <name evidence="2" type="ORF">SAMN06265367_107196</name>
</gene>
<sequence length="464" mass="51774">MKSSLFSRSLLLIILSGLLWSCKDDDKDPVVDSELTLEEEINNWIFDVMDEVYYWRLNMKTPIAETSDPTAYFNSLLYTPTDRFSVIYPDYQELINSLQGISLDPGYEAKWYGLPDSDDVYGEVIYTKKNSPTSSKDLKRGDVIIAINGIGLTRSNFSELRGQAEQTHTITTLRFNEETSAYEEMPDISLTPIQFSEDPNFLDSVYTINNQKIGYVVYNFFAPGTSADSIKYDKEMDAVFAKMKAANINNLVLDLRYNGGGYVSSAVNLASLIGPGVTSSDIFSKTKYNQYIMTNIPSLSNVQRTFLEKSQNIGNTLSGNRIYVLTSSGTASASELIINGLKPYMEVFLIGGVTYGKNVGSIAIEDEENPENSYGLLPIVTQSFNSLDQSDYTSGFTPNIAINENTERLRELGDINEIMFRTAIEQITGVPSSARVTKLDRIELANTLEGKTRMGQMIESPIKK</sequence>